<dbReference type="Gene3D" id="1.10.150.240">
    <property type="entry name" value="Putative phosphatase, domain 2"/>
    <property type="match status" value="1"/>
</dbReference>
<evidence type="ECO:0000313" key="6">
    <source>
        <dbReference type="EMBL" id="KJF42432.1"/>
    </source>
</evidence>
<dbReference type="InterPro" id="IPR036412">
    <property type="entry name" value="HAD-like_sf"/>
</dbReference>
<comment type="similarity">
    <text evidence="2">Belongs to the HAD-like hydrolase superfamily. CbbY/CbbZ/Gph/YieH family.</text>
</comment>
<dbReference type="PANTHER" id="PTHR46193:SF18">
    <property type="entry name" value="HEXITOL PHOSPHATASE B"/>
    <property type="match status" value="1"/>
</dbReference>
<dbReference type="SFLD" id="SFLDG01129">
    <property type="entry name" value="C1.5:_HAD__Beta-PGM__Phosphata"/>
    <property type="match status" value="1"/>
</dbReference>
<evidence type="ECO:0000256" key="3">
    <source>
        <dbReference type="ARBA" id="ARBA00022723"/>
    </source>
</evidence>
<evidence type="ECO:0000256" key="1">
    <source>
        <dbReference type="ARBA" id="ARBA00001946"/>
    </source>
</evidence>
<evidence type="ECO:0000313" key="7">
    <source>
        <dbReference type="Proteomes" id="UP000032544"/>
    </source>
</evidence>
<dbReference type="PANTHER" id="PTHR46193">
    <property type="entry name" value="6-PHOSPHOGLUCONATE PHOSPHATASE"/>
    <property type="match status" value="1"/>
</dbReference>
<accession>A0A0D8J6A6</accession>
<sequence length="217" mass="24688">MKVKGVVFDFNGTLFWDTHLQEDSWDRFLEKYGFTLNEEEKKKYIHGINAKDTFEYLFKRELNDAEVHRLTEEKEVIYRSMCLEHGMQLAPGAEQLIGFLAESGVALAIATASAKNNVDFFIQHFPLLNYFRPEHIIYNDGTMRGKPHPDLFNKAISAIGTKADETLIFEDSHAGLEAAIRSGAGEVIIVNSANAEYNGYSCRQITHFNQVDKTLFV</sequence>
<dbReference type="Proteomes" id="UP000032544">
    <property type="component" value="Unassembled WGS sequence"/>
</dbReference>
<reference evidence="6 7" key="1">
    <citation type="submission" date="2014-09" db="EMBL/GenBank/DDBJ databases">
        <title>Draft Genome Sequence of Draconibacterium sp. JN14CK-3.</title>
        <authorList>
            <person name="Dong C."/>
            <person name="Lai Q."/>
            <person name="Shao Z."/>
        </authorList>
    </citation>
    <scope>NUCLEOTIDE SEQUENCE [LARGE SCALE GENOMIC DNA]</scope>
    <source>
        <strain evidence="6 7">JN14CK-3</strain>
    </source>
</reference>
<dbReference type="PRINTS" id="PR00413">
    <property type="entry name" value="HADHALOGNASE"/>
</dbReference>
<dbReference type="STRING" id="1544798.LH29_17830"/>
<dbReference type="NCBIfam" id="TIGR01509">
    <property type="entry name" value="HAD-SF-IA-v3"/>
    <property type="match status" value="1"/>
</dbReference>
<dbReference type="OrthoDB" id="9797743at2"/>
<dbReference type="Gene3D" id="3.40.50.1000">
    <property type="entry name" value="HAD superfamily/HAD-like"/>
    <property type="match status" value="1"/>
</dbReference>
<evidence type="ECO:0000256" key="4">
    <source>
        <dbReference type="ARBA" id="ARBA00022842"/>
    </source>
</evidence>
<dbReference type="Pfam" id="PF13419">
    <property type="entry name" value="HAD_2"/>
    <property type="match status" value="1"/>
</dbReference>
<keyword evidence="5" id="KW-0119">Carbohydrate metabolism</keyword>
<keyword evidence="7" id="KW-1185">Reference proteome</keyword>
<dbReference type="GO" id="GO:0003824">
    <property type="term" value="F:catalytic activity"/>
    <property type="evidence" value="ECO:0007669"/>
    <property type="project" value="UniProtKB-ARBA"/>
</dbReference>
<keyword evidence="4" id="KW-0460">Magnesium</keyword>
<proteinExistence type="inferred from homology"/>
<evidence type="ECO:0000256" key="2">
    <source>
        <dbReference type="ARBA" id="ARBA00006171"/>
    </source>
</evidence>
<evidence type="ECO:0008006" key="8">
    <source>
        <dbReference type="Google" id="ProtNLM"/>
    </source>
</evidence>
<organism evidence="6 7">
    <name type="scientific">Draconibacterium sediminis</name>
    <dbReference type="NCBI Taxonomy" id="1544798"/>
    <lineage>
        <taxon>Bacteria</taxon>
        <taxon>Pseudomonadati</taxon>
        <taxon>Bacteroidota</taxon>
        <taxon>Bacteroidia</taxon>
        <taxon>Marinilabiliales</taxon>
        <taxon>Prolixibacteraceae</taxon>
        <taxon>Draconibacterium</taxon>
    </lineage>
</organism>
<dbReference type="InterPro" id="IPR041492">
    <property type="entry name" value="HAD_2"/>
</dbReference>
<dbReference type="InterPro" id="IPR023198">
    <property type="entry name" value="PGP-like_dom2"/>
</dbReference>
<dbReference type="InterPro" id="IPR023214">
    <property type="entry name" value="HAD_sf"/>
</dbReference>
<dbReference type="AlphaFoldDB" id="A0A0D8J6A6"/>
<evidence type="ECO:0000256" key="5">
    <source>
        <dbReference type="ARBA" id="ARBA00023277"/>
    </source>
</evidence>
<dbReference type="SUPFAM" id="SSF56784">
    <property type="entry name" value="HAD-like"/>
    <property type="match status" value="1"/>
</dbReference>
<dbReference type="InterPro" id="IPR006439">
    <property type="entry name" value="HAD-SF_hydro_IA"/>
</dbReference>
<comment type="cofactor">
    <cofactor evidence="1">
        <name>Mg(2+)</name>
        <dbReference type="ChEBI" id="CHEBI:18420"/>
    </cofactor>
</comment>
<dbReference type="CDD" id="cd07505">
    <property type="entry name" value="HAD_BPGM-like"/>
    <property type="match status" value="1"/>
</dbReference>
<dbReference type="RefSeq" id="WP_045032116.1">
    <property type="nucleotide sequence ID" value="NZ_JRHC01000005.1"/>
</dbReference>
<protein>
    <recommendedName>
        <fullName evidence="8">Haloacid dehalogenase</fullName>
    </recommendedName>
</protein>
<dbReference type="EMBL" id="JRHC01000005">
    <property type="protein sequence ID" value="KJF42432.1"/>
    <property type="molecule type" value="Genomic_DNA"/>
</dbReference>
<dbReference type="SFLD" id="SFLDS00003">
    <property type="entry name" value="Haloacid_Dehalogenase"/>
    <property type="match status" value="1"/>
</dbReference>
<dbReference type="PATRIC" id="fig|1544798.3.peg.3734"/>
<comment type="caution">
    <text evidence="6">The sequence shown here is derived from an EMBL/GenBank/DDBJ whole genome shotgun (WGS) entry which is preliminary data.</text>
</comment>
<dbReference type="GO" id="GO:0046872">
    <property type="term" value="F:metal ion binding"/>
    <property type="evidence" value="ECO:0007669"/>
    <property type="project" value="UniProtKB-KW"/>
</dbReference>
<gene>
    <name evidence="6" type="ORF">LH29_17830</name>
</gene>
<keyword evidence="3" id="KW-0479">Metal-binding</keyword>
<dbReference type="InterPro" id="IPR051600">
    <property type="entry name" value="Beta-PGM-like"/>
</dbReference>
<name>A0A0D8J6A6_9BACT</name>